<proteinExistence type="inferred from homology"/>
<dbReference type="PANTHER" id="PTHR43820">
    <property type="entry name" value="HIGH-AFFINITY BRANCHED-CHAIN AMINO ACID TRANSPORT ATP-BINDING PROTEIN LIVF"/>
    <property type="match status" value="1"/>
</dbReference>
<dbReference type="InterPro" id="IPR052156">
    <property type="entry name" value="BCAA_Transport_ATP-bd_LivF"/>
</dbReference>
<dbReference type="PROSITE" id="PS50893">
    <property type="entry name" value="ABC_TRANSPORTER_2"/>
    <property type="match status" value="1"/>
</dbReference>
<sequence>MQGEAAPPLLSVQAIEAGYIDGVRVLDGISLEVGAGEIVTLLGRNGAGKSTVIRVVCGLLKPGGGRVRFGGADITGADPAAIVQGGIAVVPEGRRVFASLSVEENLTIGGFAQRRSFIPRPSLERIYTAFPRLAERRGQRAGTLSGGEQQMLAMGRALMAEPRLLLLDEPSMGLAPMLIEQVFDMVNTLAMAGMTILLVEQNASAALDIADRAYVLERGRIVRAGAAAVLQSDPDIRASYLGVD</sequence>
<dbReference type="AlphaFoldDB" id="A0A916XF98"/>
<keyword evidence="4 7" id="KW-0067">ATP-binding</keyword>
<evidence type="ECO:0000256" key="1">
    <source>
        <dbReference type="ARBA" id="ARBA00005417"/>
    </source>
</evidence>
<dbReference type="PROSITE" id="PS00211">
    <property type="entry name" value="ABC_TRANSPORTER_1"/>
    <property type="match status" value="1"/>
</dbReference>
<evidence type="ECO:0000256" key="5">
    <source>
        <dbReference type="ARBA" id="ARBA00022970"/>
    </source>
</evidence>
<comment type="similarity">
    <text evidence="1">Belongs to the ABC transporter superfamily.</text>
</comment>
<comment type="caution">
    <text evidence="7">The sequence shown here is derived from an EMBL/GenBank/DDBJ whole genome shotgun (WGS) entry which is preliminary data.</text>
</comment>
<organism evidence="7 8">
    <name type="scientific">Chelatococcus reniformis</name>
    <dbReference type="NCBI Taxonomy" id="1494448"/>
    <lineage>
        <taxon>Bacteria</taxon>
        <taxon>Pseudomonadati</taxon>
        <taxon>Pseudomonadota</taxon>
        <taxon>Alphaproteobacteria</taxon>
        <taxon>Hyphomicrobiales</taxon>
        <taxon>Chelatococcaceae</taxon>
        <taxon>Chelatococcus</taxon>
    </lineage>
</organism>
<keyword evidence="5" id="KW-0029">Amino-acid transport</keyword>
<feature type="domain" description="ABC transporter" evidence="6">
    <location>
        <begin position="10"/>
        <end position="243"/>
    </location>
</feature>
<protein>
    <submittedName>
        <fullName evidence="7">ABC transporter ATP-binding protein</fullName>
    </submittedName>
</protein>
<dbReference type="InterPro" id="IPR003593">
    <property type="entry name" value="AAA+_ATPase"/>
</dbReference>
<evidence type="ECO:0000259" key="6">
    <source>
        <dbReference type="PROSITE" id="PS50893"/>
    </source>
</evidence>
<keyword evidence="8" id="KW-1185">Reference proteome</keyword>
<keyword evidence="2" id="KW-0813">Transport</keyword>
<dbReference type="SMART" id="SM00382">
    <property type="entry name" value="AAA"/>
    <property type="match status" value="1"/>
</dbReference>
<gene>
    <name evidence="7" type="ORF">GCM10010994_26120</name>
</gene>
<dbReference type="InterPro" id="IPR027417">
    <property type="entry name" value="P-loop_NTPase"/>
</dbReference>
<accession>A0A916XF98</accession>
<evidence type="ECO:0000313" key="7">
    <source>
        <dbReference type="EMBL" id="GGC66310.1"/>
    </source>
</evidence>
<reference evidence="7" key="2">
    <citation type="submission" date="2020-09" db="EMBL/GenBank/DDBJ databases">
        <authorList>
            <person name="Sun Q."/>
            <person name="Zhou Y."/>
        </authorList>
    </citation>
    <scope>NUCLEOTIDE SEQUENCE</scope>
    <source>
        <strain evidence="7">CGMCC 1.12919</strain>
    </source>
</reference>
<dbReference type="GO" id="GO:0016887">
    <property type="term" value="F:ATP hydrolysis activity"/>
    <property type="evidence" value="ECO:0007669"/>
    <property type="project" value="InterPro"/>
</dbReference>
<reference evidence="7" key="1">
    <citation type="journal article" date="2014" name="Int. J. Syst. Evol. Microbiol.">
        <title>Complete genome sequence of Corynebacterium casei LMG S-19264T (=DSM 44701T), isolated from a smear-ripened cheese.</title>
        <authorList>
            <consortium name="US DOE Joint Genome Institute (JGI-PGF)"/>
            <person name="Walter F."/>
            <person name="Albersmeier A."/>
            <person name="Kalinowski J."/>
            <person name="Ruckert C."/>
        </authorList>
    </citation>
    <scope>NUCLEOTIDE SEQUENCE</scope>
    <source>
        <strain evidence="7">CGMCC 1.12919</strain>
    </source>
</reference>
<dbReference type="EMBL" id="BMGG01000004">
    <property type="protein sequence ID" value="GGC66310.1"/>
    <property type="molecule type" value="Genomic_DNA"/>
</dbReference>
<dbReference type="Gene3D" id="3.40.50.300">
    <property type="entry name" value="P-loop containing nucleotide triphosphate hydrolases"/>
    <property type="match status" value="1"/>
</dbReference>
<evidence type="ECO:0000256" key="3">
    <source>
        <dbReference type="ARBA" id="ARBA00022741"/>
    </source>
</evidence>
<dbReference type="PANTHER" id="PTHR43820:SF4">
    <property type="entry name" value="HIGH-AFFINITY BRANCHED-CHAIN AMINO ACID TRANSPORT ATP-BINDING PROTEIN LIVF"/>
    <property type="match status" value="1"/>
</dbReference>
<evidence type="ECO:0000256" key="2">
    <source>
        <dbReference type="ARBA" id="ARBA00022448"/>
    </source>
</evidence>
<dbReference type="SUPFAM" id="SSF52540">
    <property type="entry name" value="P-loop containing nucleoside triphosphate hydrolases"/>
    <property type="match status" value="1"/>
</dbReference>
<dbReference type="CDD" id="cd03224">
    <property type="entry name" value="ABC_TM1139_LivF_branched"/>
    <property type="match status" value="1"/>
</dbReference>
<dbReference type="GO" id="GO:0005524">
    <property type="term" value="F:ATP binding"/>
    <property type="evidence" value="ECO:0007669"/>
    <property type="project" value="UniProtKB-KW"/>
</dbReference>
<name>A0A916XF98_9HYPH</name>
<dbReference type="RefSeq" id="WP_188609598.1">
    <property type="nucleotide sequence ID" value="NZ_BMGG01000004.1"/>
</dbReference>
<dbReference type="InterPro" id="IPR017871">
    <property type="entry name" value="ABC_transporter-like_CS"/>
</dbReference>
<evidence type="ECO:0000313" key="8">
    <source>
        <dbReference type="Proteomes" id="UP000637002"/>
    </source>
</evidence>
<dbReference type="GO" id="GO:0015807">
    <property type="term" value="P:L-amino acid transport"/>
    <property type="evidence" value="ECO:0007669"/>
    <property type="project" value="TreeGrafter"/>
</dbReference>
<dbReference type="InterPro" id="IPR003439">
    <property type="entry name" value="ABC_transporter-like_ATP-bd"/>
</dbReference>
<dbReference type="Proteomes" id="UP000637002">
    <property type="component" value="Unassembled WGS sequence"/>
</dbReference>
<keyword evidence="3" id="KW-0547">Nucleotide-binding</keyword>
<dbReference type="GO" id="GO:0015658">
    <property type="term" value="F:branched-chain amino acid transmembrane transporter activity"/>
    <property type="evidence" value="ECO:0007669"/>
    <property type="project" value="TreeGrafter"/>
</dbReference>
<evidence type="ECO:0000256" key="4">
    <source>
        <dbReference type="ARBA" id="ARBA00022840"/>
    </source>
</evidence>
<dbReference type="Pfam" id="PF00005">
    <property type="entry name" value="ABC_tran"/>
    <property type="match status" value="1"/>
</dbReference>